<feature type="region of interest" description="Disordered" evidence="1">
    <location>
        <begin position="30"/>
        <end position="54"/>
    </location>
</feature>
<evidence type="ECO:0000313" key="2">
    <source>
        <dbReference type="EMBL" id="TCS72776.1"/>
    </source>
</evidence>
<dbReference type="AlphaFoldDB" id="A0A4R3JYP9"/>
<dbReference type="EMBL" id="SLZZ01000050">
    <property type="protein sequence ID" value="TCS72776.1"/>
    <property type="molecule type" value="Genomic_DNA"/>
</dbReference>
<comment type="caution">
    <text evidence="2">The sequence shown here is derived from an EMBL/GenBank/DDBJ whole genome shotgun (WGS) entry which is preliminary data.</text>
</comment>
<name>A0A4R3JYP9_9FIRM</name>
<dbReference type="OrthoDB" id="9942109at2"/>
<accession>A0A4R3JYP9</accession>
<proteinExistence type="predicted"/>
<keyword evidence="3" id="KW-1185">Reference proteome</keyword>
<evidence type="ECO:0000313" key="3">
    <source>
        <dbReference type="Proteomes" id="UP000295726"/>
    </source>
</evidence>
<reference evidence="2 3" key="1">
    <citation type="submission" date="2019-03" db="EMBL/GenBank/DDBJ databases">
        <title>Genomic Encyclopedia of Type Strains, Phase IV (KMG-IV): sequencing the most valuable type-strain genomes for metagenomic binning, comparative biology and taxonomic classification.</title>
        <authorList>
            <person name="Goeker M."/>
        </authorList>
    </citation>
    <scope>NUCLEOTIDE SEQUENCE [LARGE SCALE GENOMIC DNA]</scope>
    <source>
        <strain evidence="2 3">DSM 29489</strain>
    </source>
</reference>
<protein>
    <submittedName>
        <fullName evidence="2">Uncharacterized protein</fullName>
    </submittedName>
</protein>
<gene>
    <name evidence="2" type="ORF">EDD59_1505</name>
</gene>
<dbReference type="RefSeq" id="WP_132384166.1">
    <property type="nucleotide sequence ID" value="NZ_DAIRMY010000026.1"/>
</dbReference>
<evidence type="ECO:0000256" key="1">
    <source>
        <dbReference type="SAM" id="MobiDB-lite"/>
    </source>
</evidence>
<sequence length="131" mass="14593">MMKKLLVCAAVAGVAVGVYNLLCKAKKEENISSKPMEEKTDSEPEIKDETTVEEQDAVREMYVAKEKSTQSVRERHTEAAGIMADAFANIMKDVEPVELDEESVETVVDTKDVEIINELDSLSDELDELLK</sequence>
<organism evidence="2 3">
    <name type="scientific">Muricomes intestini</name>
    <dbReference type="NCBI Taxonomy" id="1796634"/>
    <lineage>
        <taxon>Bacteria</taxon>
        <taxon>Bacillati</taxon>
        <taxon>Bacillota</taxon>
        <taxon>Clostridia</taxon>
        <taxon>Lachnospirales</taxon>
        <taxon>Lachnospiraceae</taxon>
        <taxon>Muricomes</taxon>
    </lineage>
</organism>
<dbReference type="Proteomes" id="UP000295726">
    <property type="component" value="Unassembled WGS sequence"/>
</dbReference>